<comment type="caution">
    <text evidence="5">The sequence shown here is derived from an EMBL/GenBank/DDBJ whole genome shotgun (WGS) entry which is preliminary data.</text>
</comment>
<dbReference type="InterPro" id="IPR039424">
    <property type="entry name" value="SBP_5"/>
</dbReference>
<sequence length="281" mass="31973">CTNIEHGAGFSKAIAFTSDSRSNIDIQMTSISIFMLKVIVNKTDSSTISSIPNCSTYSCPSNVKGASFNGVAASCRKGQDVYCPCSRRGNLKYQTCHPSSAGWMKGPAGTGEHMYDGYLFGTELMTGAIAESWELPDEYTMVYHIRPGVRWQNKQPAWGREYTAQDTVRIFEWMESTPWSYAYVDPATPMEDRTRIELIDDMTVKVTFTYTTPARPQIWDFNWQAAPEVLEHVAAEGELPWENDWRYMCGTGPFILKDFVEDSAWEFVRNDLYWMHDPLHP</sequence>
<feature type="domain" description="Solute-binding protein family 5" evidence="4">
    <location>
        <begin position="127"/>
        <end position="274"/>
    </location>
</feature>
<keyword evidence="3" id="KW-0732">Signal</keyword>
<dbReference type="Pfam" id="PF00496">
    <property type="entry name" value="SBP_bac_5"/>
    <property type="match status" value="1"/>
</dbReference>
<evidence type="ECO:0000256" key="2">
    <source>
        <dbReference type="ARBA" id="ARBA00022448"/>
    </source>
</evidence>
<evidence type="ECO:0000256" key="3">
    <source>
        <dbReference type="ARBA" id="ARBA00022729"/>
    </source>
</evidence>
<evidence type="ECO:0000313" key="5">
    <source>
        <dbReference type="EMBL" id="GAH02039.1"/>
    </source>
</evidence>
<evidence type="ECO:0000259" key="4">
    <source>
        <dbReference type="Pfam" id="PF00496"/>
    </source>
</evidence>
<dbReference type="Gene3D" id="3.40.190.10">
    <property type="entry name" value="Periplasmic binding protein-like II"/>
    <property type="match status" value="1"/>
</dbReference>
<organism evidence="5">
    <name type="scientific">marine sediment metagenome</name>
    <dbReference type="NCBI Taxonomy" id="412755"/>
    <lineage>
        <taxon>unclassified sequences</taxon>
        <taxon>metagenomes</taxon>
        <taxon>ecological metagenomes</taxon>
    </lineage>
</organism>
<dbReference type="PANTHER" id="PTHR30290:SF9">
    <property type="entry name" value="OLIGOPEPTIDE-BINDING PROTEIN APPA"/>
    <property type="match status" value="1"/>
</dbReference>
<dbReference type="SUPFAM" id="SSF53850">
    <property type="entry name" value="Periplasmic binding protein-like II"/>
    <property type="match status" value="1"/>
</dbReference>
<dbReference type="EMBL" id="BART01025533">
    <property type="protein sequence ID" value="GAH02039.1"/>
    <property type="molecule type" value="Genomic_DNA"/>
</dbReference>
<protein>
    <recommendedName>
        <fullName evidence="4">Solute-binding protein family 5 domain-containing protein</fullName>
    </recommendedName>
</protein>
<evidence type="ECO:0000256" key="1">
    <source>
        <dbReference type="ARBA" id="ARBA00005695"/>
    </source>
</evidence>
<dbReference type="InterPro" id="IPR000914">
    <property type="entry name" value="SBP_5_dom"/>
</dbReference>
<gene>
    <name evidence="5" type="ORF">S01H4_45801</name>
</gene>
<dbReference type="PANTHER" id="PTHR30290">
    <property type="entry name" value="PERIPLASMIC BINDING COMPONENT OF ABC TRANSPORTER"/>
    <property type="match status" value="1"/>
</dbReference>
<keyword evidence="2" id="KW-0813">Transport</keyword>
<accession>X1DAG7</accession>
<reference evidence="5" key="1">
    <citation type="journal article" date="2014" name="Front. Microbiol.">
        <title>High frequency of phylogenetically diverse reductive dehalogenase-homologous genes in deep subseafloor sedimentary metagenomes.</title>
        <authorList>
            <person name="Kawai M."/>
            <person name="Futagami T."/>
            <person name="Toyoda A."/>
            <person name="Takaki Y."/>
            <person name="Nishi S."/>
            <person name="Hori S."/>
            <person name="Arai W."/>
            <person name="Tsubouchi T."/>
            <person name="Morono Y."/>
            <person name="Uchiyama I."/>
            <person name="Ito T."/>
            <person name="Fujiyama A."/>
            <person name="Inagaki F."/>
            <person name="Takami H."/>
        </authorList>
    </citation>
    <scope>NUCLEOTIDE SEQUENCE</scope>
    <source>
        <strain evidence="5">Expedition CK06-06</strain>
    </source>
</reference>
<name>X1DAG7_9ZZZZ</name>
<feature type="non-terminal residue" evidence="5">
    <location>
        <position position="281"/>
    </location>
</feature>
<dbReference type="AlphaFoldDB" id="X1DAG7"/>
<comment type="similarity">
    <text evidence="1">Belongs to the bacterial solute-binding protein 5 family.</text>
</comment>
<proteinExistence type="inferred from homology"/>
<feature type="non-terminal residue" evidence="5">
    <location>
        <position position="1"/>
    </location>
</feature>
<dbReference type="GO" id="GO:0015833">
    <property type="term" value="P:peptide transport"/>
    <property type="evidence" value="ECO:0007669"/>
    <property type="project" value="TreeGrafter"/>
</dbReference>
<dbReference type="GO" id="GO:1904680">
    <property type="term" value="F:peptide transmembrane transporter activity"/>
    <property type="evidence" value="ECO:0007669"/>
    <property type="project" value="TreeGrafter"/>
</dbReference>